<dbReference type="AlphaFoldDB" id="A0A4D4MCI0"/>
<organism evidence="2 5">
    <name type="scientific">Streptomyces avermitilis</name>
    <dbReference type="NCBI Taxonomy" id="33903"/>
    <lineage>
        <taxon>Bacteria</taxon>
        <taxon>Bacillati</taxon>
        <taxon>Actinomycetota</taxon>
        <taxon>Actinomycetes</taxon>
        <taxon>Kitasatosporales</taxon>
        <taxon>Streptomycetaceae</taxon>
        <taxon>Streptomyces</taxon>
    </lineage>
</organism>
<evidence type="ECO:0000256" key="1">
    <source>
        <dbReference type="SAM" id="MobiDB-lite"/>
    </source>
</evidence>
<dbReference type="EMBL" id="BJHY01000002">
    <property type="protein sequence ID" value="GDY79906.1"/>
    <property type="molecule type" value="Genomic_DNA"/>
</dbReference>
<sequence length="103" mass="11390">MRTLLRVTLYAVVRDGAVRELARVAAEECSLARLLSLGQDLMITRTPAPRTGQLRVSATRLSPRPPLVHGPDRHSEQGGNLRPAPALHQRGNRQQTHSLLCVR</sequence>
<evidence type="ECO:0000313" key="3">
    <source>
        <dbReference type="EMBL" id="GDY79906.1"/>
    </source>
</evidence>
<accession>A0A4D4MCI0</accession>
<dbReference type="EMBL" id="BJHX01000002">
    <property type="protein sequence ID" value="GDY69652.1"/>
    <property type="molecule type" value="Genomic_DNA"/>
</dbReference>
<protein>
    <submittedName>
        <fullName evidence="2">Uncharacterized protein</fullName>
    </submittedName>
</protein>
<dbReference type="Proteomes" id="UP000299211">
    <property type="component" value="Unassembled WGS sequence"/>
</dbReference>
<dbReference type="Proteomes" id="UP000302139">
    <property type="component" value="Unassembled WGS sequence"/>
</dbReference>
<proteinExistence type="predicted"/>
<feature type="region of interest" description="Disordered" evidence="1">
    <location>
        <begin position="48"/>
        <end position="103"/>
    </location>
</feature>
<reference evidence="3 4" key="1">
    <citation type="submission" date="2019-04" db="EMBL/GenBank/DDBJ databases">
        <title>Draft genome sequences of Streptomyces avermitilis ATCC 31267.</title>
        <authorList>
            <person name="Komaki H."/>
            <person name="Tamura T."/>
            <person name="Hosoyama A."/>
        </authorList>
    </citation>
    <scope>NUCLEOTIDE SEQUENCE [LARGE SCALE GENOMIC DNA]</scope>
    <source>
        <strain evidence="3 4">ATCC 31267</strain>
    </source>
</reference>
<gene>
    <name evidence="2" type="ORF">SAV14893_090450</name>
    <name evidence="3" type="ORF">SAV31267_093910</name>
</gene>
<reference evidence="2 5" key="2">
    <citation type="submission" date="2019-04" db="EMBL/GenBank/DDBJ databases">
        <title>Draft genome sequences of Streptomyces avermitilis NBRC 14893.</title>
        <authorList>
            <person name="Komaki H."/>
            <person name="Tamura T."/>
            <person name="Hosoyama A."/>
        </authorList>
    </citation>
    <scope>NUCLEOTIDE SEQUENCE [LARGE SCALE GENOMIC DNA]</scope>
    <source>
        <strain evidence="2 5">NBRC 14893</strain>
    </source>
</reference>
<name>A0A4D4MCI0_STRAX</name>
<evidence type="ECO:0000313" key="4">
    <source>
        <dbReference type="Proteomes" id="UP000299211"/>
    </source>
</evidence>
<evidence type="ECO:0000313" key="2">
    <source>
        <dbReference type="EMBL" id="GDY69652.1"/>
    </source>
</evidence>
<evidence type="ECO:0000313" key="5">
    <source>
        <dbReference type="Proteomes" id="UP000302139"/>
    </source>
</evidence>
<feature type="compositionally biased region" description="Polar residues" evidence="1">
    <location>
        <begin position="92"/>
        <end position="103"/>
    </location>
</feature>
<comment type="caution">
    <text evidence="2">The sequence shown here is derived from an EMBL/GenBank/DDBJ whole genome shotgun (WGS) entry which is preliminary data.</text>
</comment>